<evidence type="ECO:0000313" key="2">
    <source>
        <dbReference type="Proteomes" id="UP000008066"/>
    </source>
</evidence>
<name>G0SGP0_CHATD</name>
<proteinExistence type="predicted"/>
<organism evidence="2">
    <name type="scientific">Chaetomium thermophilum (strain DSM 1495 / CBS 144.50 / IMI 039719)</name>
    <name type="common">Thermochaetoides thermophila</name>
    <dbReference type="NCBI Taxonomy" id="759272"/>
    <lineage>
        <taxon>Eukaryota</taxon>
        <taxon>Fungi</taxon>
        <taxon>Dikarya</taxon>
        <taxon>Ascomycota</taxon>
        <taxon>Pezizomycotina</taxon>
        <taxon>Sordariomycetes</taxon>
        <taxon>Sordariomycetidae</taxon>
        <taxon>Sordariales</taxon>
        <taxon>Chaetomiaceae</taxon>
        <taxon>Thermochaetoides</taxon>
    </lineage>
</organism>
<accession>G0SGP0</accession>
<protein>
    <submittedName>
        <fullName evidence="1">Uncharacterized protein</fullName>
    </submittedName>
</protein>
<reference evidence="1 2" key="1">
    <citation type="journal article" date="2011" name="Cell">
        <title>Insight into structure and assembly of the nuclear pore complex by utilizing the genome of a eukaryotic thermophile.</title>
        <authorList>
            <person name="Amlacher S."/>
            <person name="Sarges P."/>
            <person name="Flemming D."/>
            <person name="van Noort V."/>
            <person name="Kunze R."/>
            <person name="Devos D.P."/>
            <person name="Arumugam M."/>
            <person name="Bork P."/>
            <person name="Hurt E."/>
        </authorList>
    </citation>
    <scope>NUCLEOTIDE SEQUENCE [LARGE SCALE GENOMIC DNA]</scope>
    <source>
        <strain evidence="2">DSM 1495 / CBS 144.50 / IMI 039719</strain>
    </source>
</reference>
<dbReference type="GeneID" id="18260742"/>
<sequence length="193" mass="20920">MTTEEVHQSASSERDNSRDMVAALAARHEPLAPRTKLVYPLLILTPLRGPHKIQIWQDVLEPRGHDFAATLDGLFLSGASLCVELLQHAPLCLDGHRVQLRIDVAAIPEMEHGLPATPGWEDRSVRHVVARDIYNDLEAAPAPVMVLGADVEGEVGGVVALVADDALRVLGQLAAFVVDFSSIIHQLAERGQV</sequence>
<dbReference type="HOGENOM" id="CLU_1408588_0_0_1"/>
<keyword evidence="2" id="KW-1185">Reference proteome</keyword>
<evidence type="ECO:0000313" key="1">
    <source>
        <dbReference type="EMBL" id="EGS17379.1"/>
    </source>
</evidence>
<dbReference type="Proteomes" id="UP000008066">
    <property type="component" value="Unassembled WGS sequence"/>
</dbReference>
<dbReference type="EMBL" id="GL988047">
    <property type="protein sequence ID" value="EGS17379.1"/>
    <property type="molecule type" value="Genomic_DNA"/>
</dbReference>
<dbReference type="AlphaFoldDB" id="G0SGP0"/>
<dbReference type="RefSeq" id="XP_006696997.1">
    <property type="nucleotide sequence ID" value="XM_006696934.1"/>
</dbReference>
<gene>
    <name evidence="1" type="ORF">CTHT_0067040</name>
</gene>
<dbReference type="KEGG" id="cthr:CTHT_0067040"/>